<sequence length="688" mass="77249">MEKPSNHQFLKPFIPAVDHRFEFELYTIPTASGWFSWDNIHDIEKTSLPEFFDGTSFTRNPRVYKEYRDFIISKYREDPSRRLTFSEVRKSLVGDVSYLMKVFVFLEKWGLINFGAVKEGGDCDLGREDEGRWKVKVEEGPPHGVRVVAGPNSLKPVSVPLGVSGGDSGSHVGVGESGFKTPPLASHSDVYQELIELVCASCKQRCESGRYEDAKDGCYIICTKCFKNESYGNNKSADDYKFIDHTSDNRAPVASWTESETLLLLESVLKHGDDWELVAQSVQTKSKQDCISKLLQLPFGHLMLRSTDNTPANNGKQVPPVPQEIKDTGSQHVEIGNKSQNVEAENKSQHVETENKSRDVETESKSQHVETENKSQHVETESKSRDVETENNSRDVETENKSQHVEIENKSQHVETENKSQHVETENKSQQNGDADIEGPPLKRICIAPVTDSSDPKMDQTDKEDEHVTPSVPITEEIREKDGEICEFKNRKHLPNISNSLMQQVAHISAMVGPHVTASAAEAAIIALCDENEIPREIFDSEENANELSLSAKTFESERTAQDNGLEMDARPSESGLADYVGVIPLPLRMRAASATALGAAAAHAKLLAVQEDREIERLVSSVINTQLKKLQYKMVLLKEAEMMMEKEYSEIVEVEDSLLMERMDVVQKVIDRRKDMTTVKPQEQIIL</sequence>
<protein>
    <submittedName>
        <fullName evidence="10">Transcription factor MYB/SANT family</fullName>
    </submittedName>
</protein>
<dbReference type="InterPro" id="IPR017884">
    <property type="entry name" value="SANT_dom"/>
</dbReference>
<dbReference type="FunFam" id="1.10.10.10:FF:000020">
    <property type="entry name" value="SWI/SNF complex subunit SMARCC2 isoform c"/>
    <property type="match status" value="1"/>
</dbReference>
<dbReference type="InterPro" id="IPR001005">
    <property type="entry name" value="SANT/Myb"/>
</dbReference>
<evidence type="ECO:0000313" key="10">
    <source>
        <dbReference type="EMBL" id="KAF5793003.1"/>
    </source>
</evidence>
<keyword evidence="3" id="KW-0238">DNA-binding</keyword>
<dbReference type="EMBL" id="MNCJ02000324">
    <property type="protein sequence ID" value="KAF5793003.1"/>
    <property type="molecule type" value="Genomic_DNA"/>
</dbReference>
<organism evidence="10 11">
    <name type="scientific">Helianthus annuus</name>
    <name type="common">Common sunflower</name>
    <dbReference type="NCBI Taxonomy" id="4232"/>
    <lineage>
        <taxon>Eukaryota</taxon>
        <taxon>Viridiplantae</taxon>
        <taxon>Streptophyta</taxon>
        <taxon>Embryophyta</taxon>
        <taxon>Tracheophyta</taxon>
        <taxon>Spermatophyta</taxon>
        <taxon>Magnoliopsida</taxon>
        <taxon>eudicotyledons</taxon>
        <taxon>Gunneridae</taxon>
        <taxon>Pentapetalae</taxon>
        <taxon>asterids</taxon>
        <taxon>campanulids</taxon>
        <taxon>Asterales</taxon>
        <taxon>Asteraceae</taxon>
        <taxon>Asteroideae</taxon>
        <taxon>Heliantheae alliance</taxon>
        <taxon>Heliantheae</taxon>
        <taxon>Helianthus</taxon>
    </lineage>
</organism>
<evidence type="ECO:0000256" key="6">
    <source>
        <dbReference type="SAM" id="MobiDB-lite"/>
    </source>
</evidence>
<dbReference type="GO" id="GO:0003677">
    <property type="term" value="F:DNA binding"/>
    <property type="evidence" value="ECO:0007669"/>
    <property type="project" value="UniProtKB-KW"/>
</dbReference>
<feature type="region of interest" description="Disordered" evidence="6">
    <location>
        <begin position="306"/>
        <end position="325"/>
    </location>
</feature>
<dbReference type="Gene3D" id="1.10.10.60">
    <property type="entry name" value="Homeodomain-like"/>
    <property type="match status" value="1"/>
</dbReference>
<dbReference type="PROSITE" id="PS51293">
    <property type="entry name" value="SANT"/>
    <property type="match status" value="1"/>
</dbReference>
<evidence type="ECO:0000259" key="9">
    <source>
        <dbReference type="PROSITE" id="PS51293"/>
    </source>
</evidence>
<dbReference type="CDD" id="cd00167">
    <property type="entry name" value="SANT"/>
    <property type="match status" value="1"/>
</dbReference>
<comment type="caution">
    <text evidence="10">The sequence shown here is derived from an EMBL/GenBank/DDBJ whole genome shotgun (WGS) entry which is preliminary data.</text>
</comment>
<accession>A0A9K3IA99</accession>
<dbReference type="PANTHER" id="PTHR12802:SF140">
    <property type="entry name" value="SWI_SNF COMPLEX SUBUNIT SWI3A"/>
    <property type="match status" value="1"/>
</dbReference>
<dbReference type="SUPFAM" id="SSF46689">
    <property type="entry name" value="Homeodomain-like"/>
    <property type="match status" value="2"/>
</dbReference>
<dbReference type="SMART" id="SM00717">
    <property type="entry name" value="SANT"/>
    <property type="match status" value="1"/>
</dbReference>
<dbReference type="Pfam" id="PF04433">
    <property type="entry name" value="SWIRM"/>
    <property type="match status" value="1"/>
</dbReference>
<dbReference type="Gene3D" id="1.10.10.10">
    <property type="entry name" value="Winged helix-like DNA-binding domain superfamily/Winged helix DNA-binding domain"/>
    <property type="match status" value="1"/>
</dbReference>
<feature type="region of interest" description="Disordered" evidence="6">
    <location>
        <begin position="339"/>
        <end position="441"/>
    </location>
</feature>
<evidence type="ECO:0000259" key="8">
    <source>
        <dbReference type="PROSITE" id="PS50934"/>
    </source>
</evidence>
<keyword evidence="1" id="KW-0217">Developmental protein</keyword>
<dbReference type="InterPro" id="IPR007526">
    <property type="entry name" value="SWIRM"/>
</dbReference>
<evidence type="ECO:0000256" key="3">
    <source>
        <dbReference type="ARBA" id="ARBA00023125"/>
    </source>
</evidence>
<proteinExistence type="predicted"/>
<evidence type="ECO:0000256" key="5">
    <source>
        <dbReference type="ARBA" id="ARBA00023242"/>
    </source>
</evidence>
<dbReference type="Pfam" id="PF16495">
    <property type="entry name" value="SWIRM-assoc_1"/>
    <property type="match status" value="1"/>
</dbReference>
<keyword evidence="4" id="KW-0804">Transcription</keyword>
<feature type="domain" description="SANT" evidence="9">
    <location>
        <begin position="256"/>
        <end position="302"/>
    </location>
</feature>
<keyword evidence="11" id="KW-1185">Reference proteome</keyword>
<dbReference type="InterPro" id="IPR032451">
    <property type="entry name" value="SMARCC_C"/>
</dbReference>
<feature type="compositionally biased region" description="Basic and acidic residues" evidence="6">
    <location>
        <begin position="344"/>
        <end position="427"/>
    </location>
</feature>
<evidence type="ECO:0000256" key="4">
    <source>
        <dbReference type="ARBA" id="ARBA00023163"/>
    </source>
</evidence>
<gene>
    <name evidence="10" type="ORF">HanXRQr2_Chr09g0412421</name>
</gene>
<dbReference type="PROSITE" id="PS50090">
    <property type="entry name" value="MYB_LIKE"/>
    <property type="match status" value="1"/>
</dbReference>
<keyword evidence="5" id="KW-0539">Nucleus</keyword>
<evidence type="ECO:0000259" key="7">
    <source>
        <dbReference type="PROSITE" id="PS50090"/>
    </source>
</evidence>
<dbReference type="Gramene" id="mRNA:HanXRQr2_Chr09g0412421">
    <property type="protein sequence ID" value="mRNA:HanXRQr2_Chr09g0412421"/>
    <property type="gene ID" value="HanXRQr2_Chr09g0412421"/>
</dbReference>
<keyword evidence="2" id="KW-0805">Transcription regulation</keyword>
<evidence type="ECO:0000313" key="11">
    <source>
        <dbReference type="Proteomes" id="UP000215914"/>
    </source>
</evidence>
<feature type="domain" description="SWIRM" evidence="8">
    <location>
        <begin position="26"/>
        <end position="123"/>
    </location>
</feature>
<dbReference type="Proteomes" id="UP000215914">
    <property type="component" value="Unassembled WGS sequence"/>
</dbReference>
<evidence type="ECO:0000256" key="2">
    <source>
        <dbReference type="ARBA" id="ARBA00023015"/>
    </source>
</evidence>
<dbReference type="PROSITE" id="PS50934">
    <property type="entry name" value="SWIRM"/>
    <property type="match status" value="1"/>
</dbReference>
<dbReference type="AlphaFoldDB" id="A0A9K3IA99"/>
<name>A0A9K3IA99_HELAN</name>
<reference evidence="10" key="1">
    <citation type="journal article" date="2017" name="Nature">
        <title>The sunflower genome provides insights into oil metabolism, flowering and Asterid evolution.</title>
        <authorList>
            <person name="Badouin H."/>
            <person name="Gouzy J."/>
            <person name="Grassa C.J."/>
            <person name="Murat F."/>
            <person name="Staton S.E."/>
            <person name="Cottret L."/>
            <person name="Lelandais-Briere C."/>
            <person name="Owens G.L."/>
            <person name="Carrere S."/>
            <person name="Mayjonade B."/>
            <person name="Legrand L."/>
            <person name="Gill N."/>
            <person name="Kane N.C."/>
            <person name="Bowers J.E."/>
            <person name="Hubner S."/>
            <person name="Bellec A."/>
            <person name="Berard A."/>
            <person name="Berges H."/>
            <person name="Blanchet N."/>
            <person name="Boniface M.C."/>
            <person name="Brunel D."/>
            <person name="Catrice O."/>
            <person name="Chaidir N."/>
            <person name="Claudel C."/>
            <person name="Donnadieu C."/>
            <person name="Faraut T."/>
            <person name="Fievet G."/>
            <person name="Helmstetter N."/>
            <person name="King M."/>
            <person name="Knapp S.J."/>
            <person name="Lai Z."/>
            <person name="Le Paslier M.C."/>
            <person name="Lippi Y."/>
            <person name="Lorenzon L."/>
            <person name="Mandel J.R."/>
            <person name="Marage G."/>
            <person name="Marchand G."/>
            <person name="Marquand E."/>
            <person name="Bret-Mestries E."/>
            <person name="Morien E."/>
            <person name="Nambeesan S."/>
            <person name="Nguyen T."/>
            <person name="Pegot-Espagnet P."/>
            <person name="Pouilly N."/>
            <person name="Raftis F."/>
            <person name="Sallet E."/>
            <person name="Schiex T."/>
            <person name="Thomas J."/>
            <person name="Vandecasteele C."/>
            <person name="Vares D."/>
            <person name="Vear F."/>
            <person name="Vautrin S."/>
            <person name="Crespi M."/>
            <person name="Mangin B."/>
            <person name="Burke J.M."/>
            <person name="Salse J."/>
            <person name="Munos S."/>
            <person name="Vincourt P."/>
            <person name="Rieseberg L.H."/>
            <person name="Langlade N.B."/>
        </authorList>
    </citation>
    <scope>NUCLEOTIDE SEQUENCE</scope>
    <source>
        <tissue evidence="10">Leaves</tissue>
    </source>
</reference>
<dbReference type="Pfam" id="PF00249">
    <property type="entry name" value="Myb_DNA-binding"/>
    <property type="match status" value="1"/>
</dbReference>
<feature type="compositionally biased region" description="Polar residues" evidence="6">
    <location>
        <begin position="306"/>
        <end position="316"/>
    </location>
</feature>
<dbReference type="InterPro" id="IPR009057">
    <property type="entry name" value="Homeodomain-like_sf"/>
</dbReference>
<evidence type="ECO:0000256" key="1">
    <source>
        <dbReference type="ARBA" id="ARBA00022473"/>
    </source>
</evidence>
<dbReference type="PANTHER" id="PTHR12802">
    <property type="entry name" value="SWI/SNF COMPLEX-RELATED"/>
    <property type="match status" value="1"/>
</dbReference>
<dbReference type="InterPro" id="IPR036388">
    <property type="entry name" value="WH-like_DNA-bd_sf"/>
</dbReference>
<feature type="domain" description="Myb-like" evidence="7">
    <location>
        <begin position="255"/>
        <end position="290"/>
    </location>
</feature>
<dbReference type="GO" id="GO:0005634">
    <property type="term" value="C:nucleus"/>
    <property type="evidence" value="ECO:0007669"/>
    <property type="project" value="UniProtKB-ARBA"/>
</dbReference>
<reference evidence="10" key="2">
    <citation type="submission" date="2020-06" db="EMBL/GenBank/DDBJ databases">
        <title>Helianthus annuus Genome sequencing and assembly Release 2.</title>
        <authorList>
            <person name="Gouzy J."/>
            <person name="Langlade N."/>
            <person name="Munos S."/>
        </authorList>
    </citation>
    <scope>NUCLEOTIDE SEQUENCE</scope>
    <source>
        <tissue evidence="10">Leaves</tissue>
    </source>
</reference>